<dbReference type="EC" id="2.7.7.3" evidence="7"/>
<dbReference type="InterPro" id="IPR014729">
    <property type="entry name" value="Rossmann-like_a/b/a_fold"/>
</dbReference>
<sequence>MTDSSRDRGLSASYLYRSHTFADNMAPKVAVGGTFDPLHDGHIALLKRAFEVAGDDGEVVIALTSDRMAKSQRSRPVRDFDTRVRELRAALKEIFGVEDFKIEMLHTVYGSAIEEDYDAIVVSPETEPMACNINEIRRENGLRPLNIVRIEYQMAEDDVRISSTRICGGEIDSHGKMVV</sequence>
<organism evidence="9 10">
    <name type="scientific">Candidatus Methanocrinis alkalitolerans</name>
    <dbReference type="NCBI Taxonomy" id="3033395"/>
    <lineage>
        <taxon>Archaea</taxon>
        <taxon>Methanobacteriati</taxon>
        <taxon>Methanobacteriota</taxon>
        <taxon>Stenosarchaea group</taxon>
        <taxon>Methanomicrobia</taxon>
        <taxon>Methanotrichales</taxon>
        <taxon>Methanotrichaceae</taxon>
        <taxon>Methanocrinis</taxon>
    </lineage>
</organism>
<evidence type="ECO:0000256" key="1">
    <source>
        <dbReference type="ARBA" id="ARBA00022490"/>
    </source>
</evidence>
<comment type="subcellular location">
    <subcellularLocation>
        <location evidence="7">Cytoplasm</location>
    </subcellularLocation>
</comment>
<dbReference type="Pfam" id="PF01467">
    <property type="entry name" value="CTP_transf_like"/>
    <property type="match status" value="1"/>
</dbReference>
<keyword evidence="3 7" id="KW-0548">Nucleotidyltransferase</keyword>
<dbReference type="InterPro" id="IPR023540">
    <property type="entry name" value="PPAT_arch"/>
</dbReference>
<evidence type="ECO:0000256" key="5">
    <source>
        <dbReference type="ARBA" id="ARBA00022840"/>
    </source>
</evidence>
<dbReference type="InterPro" id="IPR050385">
    <property type="entry name" value="Archaeal_FAD_synthase"/>
</dbReference>
<evidence type="ECO:0000256" key="2">
    <source>
        <dbReference type="ARBA" id="ARBA00022679"/>
    </source>
</evidence>
<dbReference type="NCBIfam" id="NF001985">
    <property type="entry name" value="PRK00777.1"/>
    <property type="match status" value="1"/>
</dbReference>
<keyword evidence="4 7" id="KW-0547">Nucleotide-binding</keyword>
<evidence type="ECO:0000313" key="9">
    <source>
        <dbReference type="EMBL" id="MDF0592049.1"/>
    </source>
</evidence>
<keyword evidence="6 7" id="KW-0173">Coenzyme A biosynthesis</keyword>
<comment type="function">
    <text evidence="7">Reversibly transfers an adenylyl group from ATP to 4'-phosphopantetheine, yielding dephospho-CoA (dPCoA) and pyrophosphate.</text>
</comment>
<evidence type="ECO:0000256" key="7">
    <source>
        <dbReference type="HAMAP-Rule" id="MF_00647"/>
    </source>
</evidence>
<comment type="caution">
    <text evidence="9">The sequence shown here is derived from an EMBL/GenBank/DDBJ whole genome shotgun (WGS) entry which is preliminary data.</text>
</comment>
<evidence type="ECO:0000256" key="6">
    <source>
        <dbReference type="ARBA" id="ARBA00022993"/>
    </source>
</evidence>
<dbReference type="GO" id="GO:0016779">
    <property type="term" value="F:nucleotidyltransferase activity"/>
    <property type="evidence" value="ECO:0007669"/>
    <property type="project" value="UniProtKB-KW"/>
</dbReference>
<dbReference type="SUPFAM" id="SSF52374">
    <property type="entry name" value="Nucleotidylyl transferase"/>
    <property type="match status" value="1"/>
</dbReference>
<proteinExistence type="inferred from homology"/>
<comment type="catalytic activity">
    <reaction evidence="7">
        <text>(R)-4'-phosphopantetheine + ATP + H(+) = 3'-dephospho-CoA + diphosphate</text>
        <dbReference type="Rhea" id="RHEA:19801"/>
        <dbReference type="ChEBI" id="CHEBI:15378"/>
        <dbReference type="ChEBI" id="CHEBI:30616"/>
        <dbReference type="ChEBI" id="CHEBI:33019"/>
        <dbReference type="ChEBI" id="CHEBI:57328"/>
        <dbReference type="ChEBI" id="CHEBI:61723"/>
        <dbReference type="EC" id="2.7.7.3"/>
    </reaction>
</comment>
<dbReference type="Gene3D" id="3.40.50.620">
    <property type="entry name" value="HUPs"/>
    <property type="match status" value="1"/>
</dbReference>
<gene>
    <name evidence="7" type="primary">coaD</name>
    <name evidence="9" type="ORF">P0O24_00405</name>
</gene>
<name>A0ABT5XBH1_9EURY</name>
<dbReference type="EMBL" id="JARFPL010000001">
    <property type="protein sequence ID" value="MDF0592049.1"/>
    <property type="molecule type" value="Genomic_DNA"/>
</dbReference>
<dbReference type="PANTHER" id="PTHR43793">
    <property type="entry name" value="FAD SYNTHASE"/>
    <property type="match status" value="1"/>
</dbReference>
<dbReference type="NCBIfam" id="TIGR00125">
    <property type="entry name" value="cyt_tran_rel"/>
    <property type="match status" value="1"/>
</dbReference>
<reference evidence="9 10" key="1">
    <citation type="submission" date="2023-03" db="EMBL/GenBank/DDBJ databases">
        <title>Whole genome sequencing of Methanotrichaceae archaeon M04Ac.</title>
        <authorList>
            <person name="Khomyakova M.A."/>
            <person name="Merkel A.Y."/>
            <person name="Slobodkin A.I."/>
        </authorList>
    </citation>
    <scope>NUCLEOTIDE SEQUENCE [LARGE SCALE GENOMIC DNA]</scope>
    <source>
        <strain evidence="9 10">M04Ac</strain>
    </source>
</reference>
<evidence type="ECO:0000313" key="10">
    <source>
        <dbReference type="Proteomes" id="UP001215956"/>
    </source>
</evidence>
<keyword evidence="5 7" id="KW-0067">ATP-binding</keyword>
<keyword evidence="10" id="KW-1185">Reference proteome</keyword>
<dbReference type="Proteomes" id="UP001215956">
    <property type="component" value="Unassembled WGS sequence"/>
</dbReference>
<comment type="pathway">
    <text evidence="7">Cofactor biosynthesis; coenzyme A biosynthesis.</text>
</comment>
<dbReference type="HAMAP" id="MF_00647">
    <property type="entry name" value="PPAT_arch"/>
    <property type="match status" value="1"/>
</dbReference>
<keyword evidence="2 7" id="KW-0808">Transferase</keyword>
<keyword evidence="1 7" id="KW-0963">Cytoplasm</keyword>
<accession>A0ABT5XBH1</accession>
<evidence type="ECO:0000256" key="4">
    <source>
        <dbReference type="ARBA" id="ARBA00022741"/>
    </source>
</evidence>
<dbReference type="InterPro" id="IPR004821">
    <property type="entry name" value="Cyt_trans-like"/>
</dbReference>
<protein>
    <recommendedName>
        <fullName evidence="7">Phosphopantetheine adenylyltransferase</fullName>
        <ecNumber evidence="7">2.7.7.3</ecNumber>
    </recommendedName>
    <alternativeName>
        <fullName evidence="7">Dephospho-CoA pyrophosphorylase</fullName>
    </alternativeName>
    <alternativeName>
        <fullName evidence="7">Pantetheine-phosphate adenylyltransferase</fullName>
        <shortName evidence="7">PPAT</shortName>
    </alternativeName>
</protein>
<dbReference type="PANTHER" id="PTHR43793:SF1">
    <property type="entry name" value="FAD SYNTHASE"/>
    <property type="match status" value="1"/>
</dbReference>
<evidence type="ECO:0000256" key="3">
    <source>
        <dbReference type="ARBA" id="ARBA00022695"/>
    </source>
</evidence>
<comment type="similarity">
    <text evidence="7">Belongs to the eukaryotic CoaD family.</text>
</comment>
<feature type="domain" description="Cytidyltransferase-like" evidence="8">
    <location>
        <begin position="31"/>
        <end position="166"/>
    </location>
</feature>
<evidence type="ECO:0000259" key="8">
    <source>
        <dbReference type="Pfam" id="PF01467"/>
    </source>
</evidence>